<reference evidence="1 2" key="1">
    <citation type="journal article" date="2016" name="Genome Announc.">
        <title>First Complete Genome Sequence of a Subdivision 6 Acidobacterium Strain.</title>
        <authorList>
            <person name="Huang S."/>
            <person name="Vieira S."/>
            <person name="Bunk B."/>
            <person name="Riedel T."/>
            <person name="Sproer C."/>
            <person name="Overmann J."/>
        </authorList>
    </citation>
    <scope>NUCLEOTIDE SEQUENCE [LARGE SCALE GENOMIC DNA]</scope>
    <source>
        <strain evidence="2">DSM 100886 HEG_-6_39</strain>
    </source>
</reference>
<dbReference type="Pfam" id="PF12836">
    <property type="entry name" value="HHH_3"/>
    <property type="match status" value="1"/>
</dbReference>
<dbReference type="GO" id="GO:0020037">
    <property type="term" value="F:heme binding"/>
    <property type="evidence" value="ECO:0007669"/>
    <property type="project" value="InterPro"/>
</dbReference>
<dbReference type="Gene3D" id="1.10.150.280">
    <property type="entry name" value="AF1531-like domain"/>
    <property type="match status" value="1"/>
</dbReference>
<dbReference type="EMBL" id="CP015136">
    <property type="protein sequence ID" value="AMY11962.1"/>
    <property type="molecule type" value="Genomic_DNA"/>
</dbReference>
<dbReference type="GO" id="GO:0009055">
    <property type="term" value="F:electron transfer activity"/>
    <property type="evidence" value="ECO:0007669"/>
    <property type="project" value="InterPro"/>
</dbReference>
<dbReference type="STRING" id="1855912.LuPra_05232"/>
<dbReference type="Proteomes" id="UP000076079">
    <property type="component" value="Chromosome"/>
</dbReference>
<dbReference type="KEGG" id="abac:LuPra_05232"/>
<dbReference type="InterPro" id="IPR036909">
    <property type="entry name" value="Cyt_c-like_dom_sf"/>
</dbReference>
<dbReference type="SUPFAM" id="SSF47781">
    <property type="entry name" value="RuvA domain 2-like"/>
    <property type="match status" value="1"/>
</dbReference>
<dbReference type="RefSeq" id="WP_110173461.1">
    <property type="nucleotide sequence ID" value="NZ_CP015136.1"/>
</dbReference>
<dbReference type="OrthoDB" id="232040at2"/>
<accession>A0A143PTP6</accession>
<dbReference type="Gene3D" id="1.10.760.10">
    <property type="entry name" value="Cytochrome c-like domain"/>
    <property type="match status" value="1"/>
</dbReference>
<organism evidence="1 2">
    <name type="scientific">Luteitalea pratensis</name>
    <dbReference type="NCBI Taxonomy" id="1855912"/>
    <lineage>
        <taxon>Bacteria</taxon>
        <taxon>Pseudomonadati</taxon>
        <taxon>Acidobacteriota</taxon>
        <taxon>Vicinamibacteria</taxon>
        <taxon>Vicinamibacterales</taxon>
        <taxon>Vicinamibacteraceae</taxon>
        <taxon>Luteitalea</taxon>
    </lineage>
</organism>
<protein>
    <submittedName>
        <fullName evidence="1">Competence protein ComEA helix-hairpin-helix repeat region</fullName>
    </submittedName>
</protein>
<dbReference type="InterPro" id="IPR010994">
    <property type="entry name" value="RuvA_2-like"/>
</dbReference>
<reference evidence="2" key="2">
    <citation type="submission" date="2016-04" db="EMBL/GenBank/DDBJ databases">
        <title>First Complete Genome Sequence of a Subdivision 6 Acidobacterium.</title>
        <authorList>
            <person name="Huang S."/>
            <person name="Vieira S."/>
            <person name="Bunk B."/>
            <person name="Riedel T."/>
            <person name="Sproeer C."/>
            <person name="Overmann J."/>
        </authorList>
    </citation>
    <scope>NUCLEOTIDE SEQUENCE [LARGE SCALE GENOMIC DNA]</scope>
    <source>
        <strain evidence="2">DSM 100886 HEG_-6_39</strain>
    </source>
</reference>
<dbReference type="AlphaFoldDB" id="A0A143PTP6"/>
<gene>
    <name evidence="1" type="ORF">LuPra_05232</name>
</gene>
<proteinExistence type="predicted"/>
<dbReference type="SUPFAM" id="SSF46626">
    <property type="entry name" value="Cytochrome c"/>
    <property type="match status" value="1"/>
</dbReference>
<evidence type="ECO:0000313" key="1">
    <source>
        <dbReference type="EMBL" id="AMY11962.1"/>
    </source>
</evidence>
<sequence>MRGVALVVVVVTTLYVPTGQGVTPIALRPAAPATVAQGALDGAGGDLSPEEQSEADDLAEATIKRVCLRCHPVDVVARTRREATDWRAVVARMATLGAVATPEELRTIRRYLTRYYGVIRVNSASAEEFSAVLGYSPRDAAAIVAHRAAQGRFANVEALAGVVGLDRTRLDAQPEALTFD</sequence>
<keyword evidence="2" id="KW-1185">Reference proteome</keyword>
<name>A0A143PTP6_LUTPR</name>
<evidence type="ECO:0000313" key="2">
    <source>
        <dbReference type="Proteomes" id="UP000076079"/>
    </source>
</evidence>